<evidence type="ECO:0000313" key="3">
    <source>
        <dbReference type="Proteomes" id="UP000199691"/>
    </source>
</evidence>
<dbReference type="PANTHER" id="PTHR43328">
    <property type="entry name" value="ACETYLTRANSFERASE-RELATED"/>
    <property type="match status" value="1"/>
</dbReference>
<name>A0A1H0WBH1_9PSEU</name>
<dbReference type="Proteomes" id="UP000199691">
    <property type="component" value="Unassembled WGS sequence"/>
</dbReference>
<dbReference type="Gene3D" id="3.40.630.30">
    <property type="match status" value="1"/>
</dbReference>
<feature type="domain" description="N-acetyltransferase" evidence="1">
    <location>
        <begin position="5"/>
        <end position="157"/>
    </location>
</feature>
<organism evidence="2 3">
    <name type="scientific">Lentzea jiangxiensis</name>
    <dbReference type="NCBI Taxonomy" id="641025"/>
    <lineage>
        <taxon>Bacteria</taxon>
        <taxon>Bacillati</taxon>
        <taxon>Actinomycetota</taxon>
        <taxon>Actinomycetes</taxon>
        <taxon>Pseudonocardiales</taxon>
        <taxon>Pseudonocardiaceae</taxon>
        <taxon>Lentzea</taxon>
    </lineage>
</organism>
<dbReference type="STRING" id="641025.SAMN05421507_11833"/>
<dbReference type="InterPro" id="IPR000182">
    <property type="entry name" value="GNAT_dom"/>
</dbReference>
<dbReference type="Pfam" id="PF13302">
    <property type="entry name" value="Acetyltransf_3"/>
    <property type="match status" value="1"/>
</dbReference>
<dbReference type="SUPFAM" id="SSF55729">
    <property type="entry name" value="Acyl-CoA N-acyltransferases (Nat)"/>
    <property type="match status" value="1"/>
</dbReference>
<evidence type="ECO:0000313" key="2">
    <source>
        <dbReference type="EMBL" id="SDP87676.1"/>
    </source>
</evidence>
<dbReference type="AlphaFoldDB" id="A0A1H0WBH1"/>
<keyword evidence="2" id="KW-0808">Transferase</keyword>
<dbReference type="RefSeq" id="WP_245733961.1">
    <property type="nucleotide sequence ID" value="NZ_FNIX01000018.1"/>
</dbReference>
<gene>
    <name evidence="2" type="ORF">SAMN05421507_11833</name>
</gene>
<reference evidence="3" key="1">
    <citation type="submission" date="2016-10" db="EMBL/GenBank/DDBJ databases">
        <authorList>
            <person name="Varghese N."/>
            <person name="Submissions S."/>
        </authorList>
    </citation>
    <scope>NUCLEOTIDE SEQUENCE [LARGE SCALE GENOMIC DNA]</scope>
    <source>
        <strain evidence="3">CGMCC 4.6609</strain>
    </source>
</reference>
<dbReference type="PANTHER" id="PTHR43328:SF1">
    <property type="entry name" value="N-ACETYLTRANSFERASE DOMAIN-CONTAINING PROTEIN"/>
    <property type="match status" value="1"/>
</dbReference>
<evidence type="ECO:0000259" key="1">
    <source>
        <dbReference type="PROSITE" id="PS51186"/>
    </source>
</evidence>
<dbReference type="GO" id="GO:0016747">
    <property type="term" value="F:acyltransferase activity, transferring groups other than amino-acyl groups"/>
    <property type="evidence" value="ECO:0007669"/>
    <property type="project" value="InterPro"/>
</dbReference>
<accession>A0A1H0WBH1</accession>
<proteinExistence type="predicted"/>
<protein>
    <submittedName>
        <fullName evidence="2">Protein N-acetyltransferase, RimJ/RimL family</fullName>
    </submittedName>
</protein>
<dbReference type="EMBL" id="FNIX01000018">
    <property type="protein sequence ID" value="SDP87676.1"/>
    <property type="molecule type" value="Genomic_DNA"/>
</dbReference>
<dbReference type="InterPro" id="IPR016181">
    <property type="entry name" value="Acyl_CoA_acyltransferase"/>
</dbReference>
<keyword evidence="3" id="KW-1185">Reference proteome</keyword>
<sequence length="158" mass="17503">MIREVTLRPVEDADFDALFEFMRDPESVRMAAFTAQDPDDREAFEAHLRRNLANPDTTNRVIVGDGRVVGSIASFVIEGDTEITYWVDRSVWGQGVAGRAVELLLREVTTRPVHARVASDNAGSRRVLLRAGFEVVGTDVGYANARKAEVEETILKLG</sequence>
<dbReference type="PROSITE" id="PS51186">
    <property type="entry name" value="GNAT"/>
    <property type="match status" value="1"/>
</dbReference>